<evidence type="ECO:0000256" key="9">
    <source>
        <dbReference type="ARBA" id="ARBA00023170"/>
    </source>
</evidence>
<evidence type="ECO:0000256" key="8">
    <source>
        <dbReference type="ARBA" id="ARBA00023157"/>
    </source>
</evidence>
<evidence type="ECO:0000256" key="3">
    <source>
        <dbReference type="ARBA" id="ARBA00010532"/>
    </source>
</evidence>
<keyword evidence="5 15" id="KW-0812">Transmembrane</keyword>
<dbReference type="InterPro" id="IPR002159">
    <property type="entry name" value="CD36_fam"/>
</dbReference>
<dbReference type="GO" id="GO:0005044">
    <property type="term" value="F:scavenger receptor activity"/>
    <property type="evidence" value="ECO:0007669"/>
    <property type="project" value="TreeGrafter"/>
</dbReference>
<protein>
    <recommendedName>
        <fullName evidence="11">Scavenger receptor class B member 1</fullName>
    </recommendedName>
    <alternativeName>
        <fullName evidence="12">SR-BI</fullName>
    </alternativeName>
</protein>
<dbReference type="PRINTS" id="PR01609">
    <property type="entry name" value="CD36FAMILY"/>
</dbReference>
<comment type="similarity">
    <text evidence="3">Belongs to the CD36 family.</text>
</comment>
<dbReference type="PANTHER" id="PTHR11923:SF110">
    <property type="entry name" value="SCAVENGER RECEPTOR CLASS B MEMBER 1"/>
    <property type="match status" value="1"/>
</dbReference>
<keyword evidence="10" id="KW-0325">Glycoprotein</keyword>
<comment type="caution">
    <text evidence="16">The sequence shown here is derived from an EMBL/GenBank/DDBJ whole genome shotgun (WGS) entry which is preliminary data.</text>
</comment>
<feature type="transmembrane region" description="Helical" evidence="15">
    <location>
        <begin position="12"/>
        <end position="33"/>
    </location>
</feature>
<evidence type="ECO:0000256" key="4">
    <source>
        <dbReference type="ARBA" id="ARBA00022475"/>
    </source>
</evidence>
<evidence type="ECO:0000256" key="11">
    <source>
        <dbReference type="ARBA" id="ARBA00040821"/>
    </source>
</evidence>
<keyword evidence="9" id="KW-0675">Receptor</keyword>
<feature type="region of interest" description="Disordered" evidence="14">
    <location>
        <begin position="513"/>
        <end position="533"/>
    </location>
</feature>
<organism evidence="16 17">
    <name type="scientific">Araneus ventricosus</name>
    <name type="common">Orbweaver spider</name>
    <name type="synonym">Epeira ventricosa</name>
    <dbReference type="NCBI Taxonomy" id="182803"/>
    <lineage>
        <taxon>Eukaryota</taxon>
        <taxon>Metazoa</taxon>
        <taxon>Ecdysozoa</taxon>
        <taxon>Arthropoda</taxon>
        <taxon>Chelicerata</taxon>
        <taxon>Arachnida</taxon>
        <taxon>Araneae</taxon>
        <taxon>Araneomorphae</taxon>
        <taxon>Entelegynae</taxon>
        <taxon>Araneoidea</taxon>
        <taxon>Araneidae</taxon>
        <taxon>Araneus</taxon>
    </lineage>
</organism>
<evidence type="ECO:0000256" key="1">
    <source>
        <dbReference type="ARBA" id="ARBA00004189"/>
    </source>
</evidence>
<accession>A0A4Y2BND9</accession>
<dbReference type="GO" id="GO:0005737">
    <property type="term" value="C:cytoplasm"/>
    <property type="evidence" value="ECO:0007669"/>
    <property type="project" value="TreeGrafter"/>
</dbReference>
<dbReference type="InterPro" id="IPR005428">
    <property type="entry name" value="CD36/SCARB1/SNMP1"/>
</dbReference>
<keyword evidence="8 13" id="KW-1015">Disulfide bond</keyword>
<evidence type="ECO:0000256" key="12">
    <source>
        <dbReference type="ARBA" id="ARBA00042244"/>
    </source>
</evidence>
<feature type="transmembrane region" description="Helical" evidence="15">
    <location>
        <begin position="453"/>
        <end position="477"/>
    </location>
</feature>
<sequence>MNLTANKGRLIIIALAVCGIVSLIVGGVGFAFFDEIIRFFMKKELTLKPGNEFFDIWKELPIPVYQKIYIFNITNPREYSMEGAKPILQELGPYVFKGRWMKEDMEWDESDGTVTYRDIKEYTFVPEMSTGDQEEMVYTLNGPLLAVINYVEDYAPFFFRSFVAELMNGIFESYNETLLIHRTVRELVYEGYHEPMVADLTKVVEGFLNIPLQLVNNTFGILHERKHIGDGVFKIKSGTSGIEDYAAIQSWNNKSVVDWWDGEECNKIKGTDGVQYAPGVTQESLLSLFNPNLCRSIPLEYEKDVTVHGIKTLRFGMPSNTFATSDINPSNECYCQGDHCRSGILPMNCKKGAPYVISMPHFFEGDEQLQTAVEGVHPSAEKHKTYVDVEPITGFVLNAAFRVQLNGVARKLPEFSPVVNVSDSIVPVLWMSEEAQLDIPFAKYFKSRVQNPILVFKVLCLIALAVGGIWAVSSLVVCMCNRAKVKPETLKGSLMLKTLNSVYTSVALWPPPEDELKNNQNPENGAAGEKTHL</sequence>
<dbReference type="EMBL" id="BGPR01000096">
    <property type="protein sequence ID" value="GBL93751.1"/>
    <property type="molecule type" value="Genomic_DNA"/>
</dbReference>
<dbReference type="PANTHER" id="PTHR11923">
    <property type="entry name" value="SCAVENGER RECEPTOR CLASS B TYPE-1 SR-B1"/>
    <property type="match status" value="1"/>
</dbReference>
<evidence type="ECO:0000256" key="2">
    <source>
        <dbReference type="ARBA" id="ARBA00004651"/>
    </source>
</evidence>
<feature type="disulfide bond" evidence="13">
    <location>
        <begin position="335"/>
        <end position="340"/>
    </location>
</feature>
<keyword evidence="17" id="KW-1185">Reference proteome</keyword>
<dbReference type="Proteomes" id="UP000499080">
    <property type="component" value="Unassembled WGS sequence"/>
</dbReference>
<keyword evidence="4" id="KW-1003">Cell membrane</keyword>
<feature type="disulfide bond" evidence="13">
    <location>
        <begin position="265"/>
        <end position="333"/>
    </location>
</feature>
<evidence type="ECO:0000256" key="15">
    <source>
        <dbReference type="SAM" id="Phobius"/>
    </source>
</evidence>
<keyword evidence="6 15" id="KW-1133">Transmembrane helix</keyword>
<evidence type="ECO:0000256" key="7">
    <source>
        <dbReference type="ARBA" id="ARBA00023136"/>
    </source>
</evidence>
<evidence type="ECO:0000256" key="5">
    <source>
        <dbReference type="ARBA" id="ARBA00022692"/>
    </source>
</evidence>
<evidence type="ECO:0000256" key="10">
    <source>
        <dbReference type="ARBA" id="ARBA00023180"/>
    </source>
</evidence>
<reference evidence="16 17" key="1">
    <citation type="journal article" date="2019" name="Sci. Rep.">
        <title>Orb-weaving spider Araneus ventricosus genome elucidates the spidroin gene catalogue.</title>
        <authorList>
            <person name="Kono N."/>
            <person name="Nakamura H."/>
            <person name="Ohtoshi R."/>
            <person name="Moran D.A.P."/>
            <person name="Shinohara A."/>
            <person name="Yoshida Y."/>
            <person name="Fujiwara M."/>
            <person name="Mori M."/>
            <person name="Tomita M."/>
            <person name="Arakawa K."/>
        </authorList>
    </citation>
    <scope>NUCLEOTIDE SEQUENCE [LARGE SCALE GENOMIC DNA]</scope>
</reference>
<dbReference type="GO" id="GO:0005901">
    <property type="term" value="C:caveola"/>
    <property type="evidence" value="ECO:0007669"/>
    <property type="project" value="UniProtKB-SubCell"/>
</dbReference>
<name>A0A4Y2BND9_ARAVE</name>
<evidence type="ECO:0000256" key="13">
    <source>
        <dbReference type="PIRSR" id="PIRSR605428-52"/>
    </source>
</evidence>
<dbReference type="PRINTS" id="PR01610">
    <property type="entry name" value="CD36ANTIGEN"/>
</dbReference>
<dbReference type="Pfam" id="PF01130">
    <property type="entry name" value="CD36"/>
    <property type="match status" value="1"/>
</dbReference>
<gene>
    <name evidence="16" type="primary">SCARB2_1</name>
    <name evidence="16" type="ORF">AVEN_166789_1</name>
</gene>
<proteinExistence type="inferred from homology"/>
<feature type="disulfide bond" evidence="13">
    <location>
        <begin position="294"/>
        <end position="349"/>
    </location>
</feature>
<evidence type="ECO:0000313" key="17">
    <source>
        <dbReference type="Proteomes" id="UP000499080"/>
    </source>
</evidence>
<evidence type="ECO:0000256" key="14">
    <source>
        <dbReference type="SAM" id="MobiDB-lite"/>
    </source>
</evidence>
<dbReference type="OrthoDB" id="195015at2759"/>
<keyword evidence="7 15" id="KW-0472">Membrane</keyword>
<dbReference type="AlphaFoldDB" id="A0A4Y2BND9"/>
<evidence type="ECO:0000256" key="6">
    <source>
        <dbReference type="ARBA" id="ARBA00022989"/>
    </source>
</evidence>
<comment type="subcellular location">
    <subcellularLocation>
        <location evidence="2">Cell membrane</location>
        <topology evidence="2">Multi-pass membrane protein</topology>
    </subcellularLocation>
    <subcellularLocation>
        <location evidence="1">Membrane</location>
        <location evidence="1">Caveola</location>
        <topology evidence="1">Multi-pass membrane protein</topology>
    </subcellularLocation>
</comment>
<evidence type="ECO:0000313" key="16">
    <source>
        <dbReference type="EMBL" id="GBL93751.1"/>
    </source>
</evidence>